<dbReference type="Gene3D" id="3.30.2270.10">
    <property type="entry name" value="Folate-binding superfamily"/>
    <property type="match status" value="1"/>
</dbReference>
<dbReference type="EMBL" id="JAOWKZ010000003">
    <property type="protein sequence ID" value="MCV2873610.1"/>
    <property type="molecule type" value="Genomic_DNA"/>
</dbReference>
<comment type="caution">
    <text evidence="1">The sequence shown here is derived from an EMBL/GenBank/DDBJ whole genome shotgun (WGS) entry which is preliminary data.</text>
</comment>
<dbReference type="Proteomes" id="UP001652564">
    <property type="component" value="Unassembled WGS sequence"/>
</dbReference>
<keyword evidence="2" id="KW-1185">Reference proteome</keyword>
<protein>
    <submittedName>
        <fullName evidence="1">Sarcosine oxidase subunit delta</fullName>
    </submittedName>
</protein>
<dbReference type="InterPro" id="IPR038561">
    <property type="entry name" value="SoxD_sf"/>
</dbReference>
<dbReference type="RefSeq" id="WP_263740811.1">
    <property type="nucleotide sequence ID" value="NZ_JAOWKZ010000003.1"/>
</dbReference>
<reference evidence="1 2" key="1">
    <citation type="submission" date="2022-10" db="EMBL/GenBank/DDBJ databases">
        <title>Defluviimonas sp. nov., isolated from ocean surface sediments.</title>
        <authorList>
            <person name="He W."/>
            <person name="Wang L."/>
            <person name="Zhang D.-F."/>
        </authorList>
    </citation>
    <scope>NUCLEOTIDE SEQUENCE [LARGE SCALE GENOMIC DNA]</scope>
    <source>
        <strain evidence="1 2">WL0050</strain>
    </source>
</reference>
<dbReference type="Pfam" id="PF04267">
    <property type="entry name" value="SoxD"/>
    <property type="match status" value="1"/>
</dbReference>
<proteinExistence type="predicted"/>
<name>A0ABT2ZRP2_9RHOB</name>
<organism evidence="1 2">
    <name type="scientific">Albidovulum litorale</name>
    <dbReference type="NCBI Taxonomy" id="2984134"/>
    <lineage>
        <taxon>Bacteria</taxon>
        <taxon>Pseudomonadati</taxon>
        <taxon>Pseudomonadota</taxon>
        <taxon>Alphaproteobacteria</taxon>
        <taxon>Rhodobacterales</taxon>
        <taxon>Paracoccaceae</taxon>
        <taxon>Albidovulum</taxon>
    </lineage>
</organism>
<evidence type="ECO:0000313" key="2">
    <source>
        <dbReference type="Proteomes" id="UP001652564"/>
    </source>
</evidence>
<gene>
    <name evidence="1" type="ORF">OEZ71_15010</name>
</gene>
<accession>A0ABT2ZRP2</accession>
<evidence type="ECO:0000313" key="1">
    <source>
        <dbReference type="EMBL" id="MCV2873610.1"/>
    </source>
</evidence>
<dbReference type="InterPro" id="IPR006279">
    <property type="entry name" value="SoxD"/>
</dbReference>
<sequence length="95" mass="10946">MRINCPLCGTRDRREFTYYGDAVYADRPADGAPIEAWDDYLHLRDNPAGETRDLWYHEMGCSSWIEVTRNTVTHEISATRLLTDRKAPAKKGKKT</sequence>